<organism evidence="1">
    <name type="scientific">marine sediment metagenome</name>
    <dbReference type="NCBI Taxonomy" id="412755"/>
    <lineage>
        <taxon>unclassified sequences</taxon>
        <taxon>metagenomes</taxon>
        <taxon>ecological metagenomes</taxon>
    </lineage>
</organism>
<reference evidence="1" key="1">
    <citation type="journal article" date="2015" name="Nature">
        <title>Complex archaea that bridge the gap between prokaryotes and eukaryotes.</title>
        <authorList>
            <person name="Spang A."/>
            <person name="Saw J.H."/>
            <person name="Jorgensen S.L."/>
            <person name="Zaremba-Niedzwiedzka K."/>
            <person name="Martijn J."/>
            <person name="Lind A.E."/>
            <person name="van Eijk R."/>
            <person name="Schleper C."/>
            <person name="Guy L."/>
            <person name="Ettema T.J."/>
        </authorList>
    </citation>
    <scope>NUCLEOTIDE SEQUENCE</scope>
</reference>
<proteinExistence type="predicted"/>
<accession>A0A0F9NXE4</accession>
<dbReference type="AlphaFoldDB" id="A0A0F9NXE4"/>
<sequence>MLVVVCWKVGCGLPGKSRVRMADGKTVRFFCKPHAVKARAYVERSKKRKAYKPAKDVGSATLSIQKSLAAKKRRYLG</sequence>
<dbReference type="EMBL" id="LAZR01002903">
    <property type="protein sequence ID" value="KKN24185.1"/>
    <property type="molecule type" value="Genomic_DNA"/>
</dbReference>
<evidence type="ECO:0000313" key="1">
    <source>
        <dbReference type="EMBL" id="KKN24185.1"/>
    </source>
</evidence>
<comment type="caution">
    <text evidence="1">The sequence shown here is derived from an EMBL/GenBank/DDBJ whole genome shotgun (WGS) entry which is preliminary data.</text>
</comment>
<name>A0A0F9NXE4_9ZZZZ</name>
<gene>
    <name evidence="1" type="ORF">LCGC14_0897510</name>
</gene>
<protein>
    <submittedName>
        <fullName evidence="1">Uncharacterized protein</fullName>
    </submittedName>
</protein>